<keyword evidence="1" id="KW-0812">Transmembrane</keyword>
<reference evidence="3" key="1">
    <citation type="submission" date="2016-10" db="EMBL/GenBank/DDBJ databases">
        <authorList>
            <person name="Varghese N."/>
            <person name="Submissions S."/>
        </authorList>
    </citation>
    <scope>NUCLEOTIDE SEQUENCE [LARGE SCALE GENOMIC DNA]</scope>
    <source>
        <strain evidence="3">DSM 3669</strain>
    </source>
</reference>
<organism evidence="2 3">
    <name type="scientific">Desulfoscipio geothermicus DSM 3669</name>
    <dbReference type="NCBI Taxonomy" id="1121426"/>
    <lineage>
        <taxon>Bacteria</taxon>
        <taxon>Bacillati</taxon>
        <taxon>Bacillota</taxon>
        <taxon>Clostridia</taxon>
        <taxon>Eubacteriales</taxon>
        <taxon>Desulfallaceae</taxon>
        <taxon>Desulfoscipio</taxon>
    </lineage>
</organism>
<keyword evidence="1" id="KW-1133">Transmembrane helix</keyword>
<dbReference type="Proteomes" id="UP000199584">
    <property type="component" value="Unassembled WGS sequence"/>
</dbReference>
<proteinExistence type="predicted"/>
<accession>A0A1I6DV79</accession>
<dbReference type="AlphaFoldDB" id="A0A1I6DV79"/>
<dbReference type="EMBL" id="FOYM01000018">
    <property type="protein sequence ID" value="SFR09241.1"/>
    <property type="molecule type" value="Genomic_DNA"/>
</dbReference>
<dbReference type="STRING" id="39060.SAMN05660706_11835"/>
<evidence type="ECO:0000313" key="3">
    <source>
        <dbReference type="Proteomes" id="UP000199584"/>
    </source>
</evidence>
<protein>
    <submittedName>
        <fullName evidence="2">Uncharacterized protein</fullName>
    </submittedName>
</protein>
<evidence type="ECO:0000256" key="1">
    <source>
        <dbReference type="SAM" id="Phobius"/>
    </source>
</evidence>
<keyword evidence="1" id="KW-0472">Membrane</keyword>
<feature type="transmembrane region" description="Helical" evidence="1">
    <location>
        <begin position="7"/>
        <end position="29"/>
    </location>
</feature>
<keyword evidence="3" id="KW-1185">Reference proteome</keyword>
<sequence length="42" mass="5068">MLNCLRILGFFLVNFTIMFIILFSVTRLIPMTSHHENMHEWT</sequence>
<gene>
    <name evidence="2" type="ORF">SAMN05660706_11835</name>
</gene>
<evidence type="ECO:0000313" key="2">
    <source>
        <dbReference type="EMBL" id="SFR09241.1"/>
    </source>
</evidence>
<name>A0A1I6DV79_9FIRM</name>